<feature type="compositionally biased region" description="Pro residues" evidence="5">
    <location>
        <begin position="803"/>
        <end position="814"/>
    </location>
</feature>
<accession>A0A9N9CAT0</accession>
<dbReference type="InterPro" id="IPR045243">
    <property type="entry name" value="Rna14-like"/>
</dbReference>
<feature type="region of interest" description="Disordered" evidence="5">
    <location>
        <begin position="58"/>
        <end position="100"/>
    </location>
</feature>
<dbReference type="PANTHER" id="PTHR19980">
    <property type="entry name" value="RNA CLEAVAGE STIMULATION FACTOR"/>
    <property type="match status" value="1"/>
</dbReference>
<dbReference type="SMART" id="SM00386">
    <property type="entry name" value="HAT"/>
    <property type="match status" value="7"/>
</dbReference>
<feature type="coiled-coil region" evidence="4">
    <location>
        <begin position="444"/>
        <end position="471"/>
    </location>
</feature>
<dbReference type="OrthoDB" id="26282at2759"/>
<keyword evidence="8" id="KW-1185">Reference proteome</keyword>
<feature type="compositionally biased region" description="Low complexity" evidence="5">
    <location>
        <begin position="86"/>
        <end position="95"/>
    </location>
</feature>
<comment type="subcellular location">
    <subcellularLocation>
        <location evidence="1">Nucleus</location>
    </subcellularLocation>
</comment>
<dbReference type="InterPro" id="IPR011990">
    <property type="entry name" value="TPR-like_helical_dom_sf"/>
</dbReference>
<dbReference type="GO" id="GO:0031124">
    <property type="term" value="P:mRNA 3'-end processing"/>
    <property type="evidence" value="ECO:0007669"/>
    <property type="project" value="InterPro"/>
</dbReference>
<gene>
    <name evidence="7" type="ORF">ALEPTO_LOCUS7884</name>
</gene>
<evidence type="ECO:0000259" key="6">
    <source>
        <dbReference type="Pfam" id="PF05843"/>
    </source>
</evidence>
<sequence>MICLSSLTISTFIPKFNSVQIITDSNNNSTSASNHYSNVPTVSAITLTHPISEMLMNRSKSSLSPSSTATAGSEVPSGPTRQNQFSSLTPSSSKSEPALSWQIPPSALAPKKLKNEKIEKMELRIAENKFDVEAWLTLLGEVLTKADVDKVGDTFERFLKIYPASSRQWIQYAEFELKHNNIEKVEEIFKRCLRPVLSVDLWRHYLNYVRRKNAGDKPNAPISPAARKTIESAYEFVLNHVGMDMAAGNLWGDYLFFLKNTETSSLWEEQQKMDQMRKTFKRATSIPIHNVEHIWKEYDAFENGLNKITAKKFLQERSPSYMTARTALKELRGFMDEVNRAVIPVPPKWDRTELQQLDAWKRWIAWEKSNPLAFEDKAQLAQRVVYAYKQAMMYEASNYWIEINKEEDAANLLKTAMDIMPTSFLVHFAYAELQERRKKLPEAHQTYETLLNNLTEQIKKIEQIAKDEVDALARPTIEGRAEGVKAARAIFSKARKSPYCTYHIYVAAALMEYHCSKDQSVAGKIFELGLKSFADKPEYVLQYLDFLIELNDDNNTRALFERTLLTMPVDKAKIVWEKFSDYENNYGDIGSLRKIEEQSPLIRFAERYSYLNTNVILDKEIGATKRRIDIPELSPPVEPSTRVSKTQEQDSHTARKALLNSVQPEKYPRPDFRQWVPYKPTPDQLRRPTFPSGSAAQGSVPPPEVASQSLGFQNVQGTRESSALLRPSPPPSIRAPTPPSQHPPHVIWKRGPNGMLLPEAIANFLGALPPPMSFVGPYINPIELAEIVRTINITPPNIGGGLQPPPHTHLPPPGQRDMRGGSPARGGPSYGDGRYVDGPRGGYGGQENVRGGYGGPGTGRARQGEFFGKQMRGSAQVGGGRGSAGGKRRRREYDGEDDFPGKGGPGINQAPEFDLYRARQQKRARE</sequence>
<evidence type="ECO:0000256" key="5">
    <source>
        <dbReference type="SAM" id="MobiDB-lite"/>
    </source>
</evidence>
<organism evidence="7 8">
    <name type="scientific">Ambispora leptoticha</name>
    <dbReference type="NCBI Taxonomy" id="144679"/>
    <lineage>
        <taxon>Eukaryota</taxon>
        <taxon>Fungi</taxon>
        <taxon>Fungi incertae sedis</taxon>
        <taxon>Mucoromycota</taxon>
        <taxon>Glomeromycotina</taxon>
        <taxon>Glomeromycetes</taxon>
        <taxon>Archaeosporales</taxon>
        <taxon>Ambisporaceae</taxon>
        <taxon>Ambispora</taxon>
    </lineage>
</organism>
<dbReference type="EMBL" id="CAJVPS010003843">
    <property type="protein sequence ID" value="CAG8595157.1"/>
    <property type="molecule type" value="Genomic_DNA"/>
</dbReference>
<keyword evidence="4" id="KW-0175">Coiled coil</keyword>
<feature type="non-terminal residue" evidence="7">
    <location>
        <position position="926"/>
    </location>
</feature>
<evidence type="ECO:0000256" key="1">
    <source>
        <dbReference type="ARBA" id="ARBA00004123"/>
    </source>
</evidence>
<feature type="compositionally biased region" description="Gly residues" evidence="5">
    <location>
        <begin position="876"/>
        <end position="885"/>
    </location>
</feature>
<feature type="compositionally biased region" description="Pro residues" evidence="5">
    <location>
        <begin position="727"/>
        <end position="742"/>
    </location>
</feature>
<evidence type="ECO:0000313" key="7">
    <source>
        <dbReference type="EMBL" id="CAG8595157.1"/>
    </source>
</evidence>
<reference evidence="7" key="1">
    <citation type="submission" date="2021-06" db="EMBL/GenBank/DDBJ databases">
        <authorList>
            <person name="Kallberg Y."/>
            <person name="Tangrot J."/>
            <person name="Rosling A."/>
        </authorList>
    </citation>
    <scope>NUCLEOTIDE SEQUENCE</scope>
    <source>
        <strain evidence="7">FL130A</strain>
    </source>
</reference>
<dbReference type="Pfam" id="PF05843">
    <property type="entry name" value="Suf"/>
    <property type="match status" value="1"/>
</dbReference>
<dbReference type="Proteomes" id="UP000789508">
    <property type="component" value="Unassembled WGS sequence"/>
</dbReference>
<protein>
    <submittedName>
        <fullName evidence="7">13122_t:CDS:1</fullName>
    </submittedName>
</protein>
<dbReference type="InterPro" id="IPR003107">
    <property type="entry name" value="HAT"/>
</dbReference>
<evidence type="ECO:0000256" key="2">
    <source>
        <dbReference type="ARBA" id="ARBA00022737"/>
    </source>
</evidence>
<feature type="compositionally biased region" description="Low complexity" evidence="5">
    <location>
        <begin position="59"/>
        <end position="73"/>
    </location>
</feature>
<feature type="compositionally biased region" description="Gly residues" evidence="5">
    <location>
        <begin position="839"/>
        <end position="858"/>
    </location>
</feature>
<proteinExistence type="predicted"/>
<comment type="caution">
    <text evidence="7">The sequence shown here is derived from an EMBL/GenBank/DDBJ whole genome shotgun (WGS) entry which is preliminary data.</text>
</comment>
<dbReference type="GO" id="GO:0003729">
    <property type="term" value="F:mRNA binding"/>
    <property type="evidence" value="ECO:0007669"/>
    <property type="project" value="TreeGrafter"/>
</dbReference>
<dbReference type="PANTHER" id="PTHR19980:SF0">
    <property type="entry name" value="CLEAVAGE STIMULATION FACTOR SUBUNIT 3"/>
    <property type="match status" value="1"/>
</dbReference>
<dbReference type="InterPro" id="IPR008847">
    <property type="entry name" value="Suf"/>
</dbReference>
<name>A0A9N9CAT0_9GLOM</name>
<evidence type="ECO:0000313" key="8">
    <source>
        <dbReference type="Proteomes" id="UP000789508"/>
    </source>
</evidence>
<evidence type="ECO:0000256" key="3">
    <source>
        <dbReference type="ARBA" id="ARBA00023242"/>
    </source>
</evidence>
<dbReference type="GO" id="GO:0005634">
    <property type="term" value="C:nucleus"/>
    <property type="evidence" value="ECO:0007669"/>
    <property type="project" value="UniProtKB-SubCell"/>
</dbReference>
<dbReference type="SUPFAM" id="SSF48452">
    <property type="entry name" value="TPR-like"/>
    <property type="match status" value="1"/>
</dbReference>
<keyword evidence="3" id="KW-0539">Nucleus</keyword>
<keyword evidence="2" id="KW-0677">Repeat</keyword>
<evidence type="ECO:0000256" key="4">
    <source>
        <dbReference type="SAM" id="Coils"/>
    </source>
</evidence>
<feature type="region of interest" description="Disordered" evidence="5">
    <location>
        <begin position="630"/>
        <end position="747"/>
    </location>
</feature>
<feature type="domain" description="Suppressor of forked" evidence="6">
    <location>
        <begin position="117"/>
        <end position="620"/>
    </location>
</feature>
<feature type="compositionally biased region" description="Polar residues" evidence="5">
    <location>
        <begin position="706"/>
        <end position="720"/>
    </location>
</feature>
<feature type="region of interest" description="Disordered" evidence="5">
    <location>
        <begin position="798"/>
        <end position="926"/>
    </location>
</feature>
<dbReference type="AlphaFoldDB" id="A0A9N9CAT0"/>
<dbReference type="Gene3D" id="1.25.40.1040">
    <property type="match status" value="1"/>
</dbReference>